<reference evidence="1" key="1">
    <citation type="submission" date="2023-03" db="EMBL/GenBank/DDBJ databases">
        <title>Chromosome-level genomes of two armyworms, Mythimna separata and Mythimna loreyi, provide insights into the biosynthesis and reception of sex pheromones.</title>
        <authorList>
            <person name="Zhao H."/>
        </authorList>
    </citation>
    <scope>NUCLEOTIDE SEQUENCE</scope>
    <source>
        <strain evidence="1">BeijingLab</strain>
    </source>
</reference>
<evidence type="ECO:0000313" key="2">
    <source>
        <dbReference type="Proteomes" id="UP001231649"/>
    </source>
</evidence>
<protein>
    <submittedName>
        <fullName evidence="1">Uncharacterized protein</fullName>
    </submittedName>
</protein>
<comment type="caution">
    <text evidence="1">The sequence shown here is derived from an EMBL/GenBank/DDBJ whole genome shotgun (WGS) entry which is preliminary data.</text>
</comment>
<accession>A0ACC2QCR6</accession>
<sequence length="194" mass="21415">MAEQIEISDDDDSFSGPGCSKVVEKDTIDDVVALSSDEEFNNMSTETNIISDDEELPEVMLKRKAAMQALFPSKNKQGNVNKNSSKKVPVKALFSQKQNVNVTVVKPAKRRPPIEPPKEVFKRMIEGVNVMLPVNPYGSQVALMSKIISGIKKGENCILESPTGSGKTLALLCGALAWQQHEQLLTQIFYVYKN</sequence>
<dbReference type="Proteomes" id="UP001231649">
    <property type="component" value="Chromosome 21"/>
</dbReference>
<keyword evidence="2" id="KW-1185">Reference proteome</keyword>
<organism evidence="1 2">
    <name type="scientific">Mythimna loreyi</name>
    <dbReference type="NCBI Taxonomy" id="667449"/>
    <lineage>
        <taxon>Eukaryota</taxon>
        <taxon>Metazoa</taxon>
        <taxon>Ecdysozoa</taxon>
        <taxon>Arthropoda</taxon>
        <taxon>Hexapoda</taxon>
        <taxon>Insecta</taxon>
        <taxon>Pterygota</taxon>
        <taxon>Neoptera</taxon>
        <taxon>Endopterygota</taxon>
        <taxon>Lepidoptera</taxon>
        <taxon>Glossata</taxon>
        <taxon>Ditrysia</taxon>
        <taxon>Noctuoidea</taxon>
        <taxon>Noctuidae</taxon>
        <taxon>Noctuinae</taxon>
        <taxon>Hadenini</taxon>
        <taxon>Mythimna</taxon>
    </lineage>
</organism>
<evidence type="ECO:0000313" key="1">
    <source>
        <dbReference type="EMBL" id="KAJ8712745.1"/>
    </source>
</evidence>
<gene>
    <name evidence="1" type="ORF">PYW08_008049</name>
</gene>
<proteinExistence type="predicted"/>
<name>A0ACC2QCR6_9NEOP</name>
<dbReference type="EMBL" id="CM056797">
    <property type="protein sequence ID" value="KAJ8712745.1"/>
    <property type="molecule type" value="Genomic_DNA"/>
</dbReference>